<proteinExistence type="predicted"/>
<dbReference type="SUPFAM" id="SSF55486">
    <property type="entry name" value="Metalloproteases ('zincins'), catalytic domain"/>
    <property type="match status" value="1"/>
</dbReference>
<organism evidence="1 2">
    <name type="scientific">Pseudomonas tolaasii</name>
    <dbReference type="NCBI Taxonomy" id="29442"/>
    <lineage>
        <taxon>Bacteria</taxon>
        <taxon>Pseudomonadati</taxon>
        <taxon>Pseudomonadota</taxon>
        <taxon>Gammaproteobacteria</taxon>
        <taxon>Pseudomonadales</taxon>
        <taxon>Pseudomonadaceae</taxon>
        <taxon>Pseudomonas</taxon>
    </lineage>
</organism>
<sequence>MARVTPPYFFDEFLRPLKRDEPTPRERELGLTVKDLDWLHTLYYATDAARQDKVLRTAPMVVEKFVVTPTDAAPVALVGVFMMAPGPDAGKALLYTPYDGLEVFESRDALMDELIKRINKESQANVLFDFLSISECKTLSTDKALTLTASIIEGAVQEDQEHAIEAAQQRNRRDLLDELCKLPPLQWMLDTLLGIMARTRFPALDQRDTQVNTFVTAQGENRRRWVGSIPLSEALLQFYVNHAWPAGQTRTYVNPRHLTTGFTEDQARQDLENWDRLIEQTSGLLTRLLGSLLHTYWHADRANGESRLTFFANVMNANCRADLLLKRQAGIISSTEYHQLQALLLPDQTARSAHAKNLNIEKIRVDAPYQHYVELAGTLMASDTHAYLYTQHRGLQVLKDLDDLQATLLSMLKAAGHEDELLNFLSLEERSVFLGLDQVRVNGSAVTGHVFTELAEGIAAKQISNMEHALALYRQSGGQVDLSALLDCALDVRSMFDPRLLELDAGGRWSLHPVSGPSGRPSTVKAERAKQVLAILQAGEAALAAARNNHPTVRSLATHALNDELQKQALDLKAQDVYLNAYSTTAQEREERPPERSISMVEHFIERLAGETGTVPDTARTGFYGPRQDGAAYKIGSLTHSAFNTIIQQVLLPFSRHDIRDLPRLFLDNHRQLVSEAMGQGLRSEADLRRLSHSLPERAAEVLATVLEGDSPTRQTRHGLNGFLPDAFALTVNSTASAAWQALANCFVLSERGGTDPQRSGQMLLWTPGRGCEAFASLSHLRDVLDRRLKHPEHRLHLLENLPVSQRTPHQVFQLGPLQRIDDHLLDNRQLSHRDHVLDGIDHQLSMGLGARSLQNSLDALMQRASPTNLERATRIAKAMLYQQALPAWLGMAPPREQHVQAELLEQQRLSAPDERDYLHGIPSLREQAAQALRALLKARFPDQAIDPEDVLIPTRVELDGRIQTLADFAIRHLPDLSADDIRPRSRSTQPLPRTLDGHAVVQLVQQLNLRQIYQDLFGKYLGCDTEDTRQRRHTFCRQLPWQLLRHAHEEWLEERLSNTAWSLVRQVFDMPDAVARAAMQGATANIRPLELLATAGATAARAVGLYLIGTADDPQAPLVLYSPYRAGRVLQEFSCEDELLQALNRPGDLQAWVAQHLEAMHQATYRNLWRQTARDDASDIRLATNPIEGNALLRLFNDNLKQINTMLTCQFDPLGKPQWEAVSSLLRKGIPMALDFLAGKLNVPKVIWRSYSLLKSSAEHLQQHRWSEGLRTFIQGVAQLASLRKEFDTLLGTEDPAAPQPSVHQWLNAPAPAATRFATLDITEPQRTRMQVFEDHDTALNELKFSPLSHVYTDTTATRSYVPVAGKVYPVKRAGQRWCIFHKGLTGPCVQRNAKGEWVLDLDRHHPRYGKTLSRLAGKINTQIAQRQVINIEAVGMQAIRALSSWKAQCIDEALNVATYYSVNCKRNIRFFAAERDPVTRLGRFFGELFGIHRVTPEQLGRIEKKVDDVLNALVAPSLTRPDSARFVCGTSRWTPDSTYAFTLPDDDQKKIYLLNRFFDPMMDVYQNRLTSPFDISAHARASTLIHELTHLESESEDIAYLDSMRPFHDLIDTNIPGAPELKSDLADVRRCALSTLTPELMLFKAWDAYSDAWDDLGYDSTTRPVKNRVLQITGAKTLDDARRVFMSDENKRMDIILANADSVAYMITQLGRELDAGA</sequence>
<dbReference type="GeneID" id="55848194"/>
<accession>A0A7Y8DS65</accession>
<gene>
    <name evidence="1" type="ORF">HX787_13400</name>
</gene>
<dbReference type="Proteomes" id="UP000549134">
    <property type="component" value="Unassembled WGS sequence"/>
</dbReference>
<evidence type="ECO:0000313" key="1">
    <source>
        <dbReference type="EMBL" id="NWD36844.1"/>
    </source>
</evidence>
<name>A0A7Y8DS65_PSETO</name>
<dbReference type="InterPro" id="IPR024079">
    <property type="entry name" value="MetalloPept_cat_dom_sf"/>
</dbReference>
<evidence type="ECO:0000313" key="2">
    <source>
        <dbReference type="Proteomes" id="UP000549134"/>
    </source>
</evidence>
<reference evidence="1 2" key="1">
    <citation type="submission" date="2020-04" db="EMBL/GenBank/DDBJ databases">
        <title>Molecular characterization of pseudomonads from Agaricus bisporus reveal novel blotch 2 pathogens in Western Europe.</title>
        <authorList>
            <person name="Taparia T."/>
            <person name="Krijger M."/>
            <person name="Haynes E."/>
            <person name="Elpinstone J.G."/>
            <person name="Noble R."/>
            <person name="Van Der Wolf J."/>
        </authorList>
    </citation>
    <scope>NUCLEOTIDE SEQUENCE [LARGE SCALE GENOMIC DNA]</scope>
    <source>
        <strain evidence="1 2">IPO3746</strain>
    </source>
</reference>
<protein>
    <recommendedName>
        <fullName evidence="3">Lysine-specific metallo-endopeptidase domain-containing protein</fullName>
    </recommendedName>
</protein>
<dbReference type="Gene3D" id="3.40.390.10">
    <property type="entry name" value="Collagenase (Catalytic Domain)"/>
    <property type="match status" value="1"/>
</dbReference>
<dbReference type="GO" id="GO:0008237">
    <property type="term" value="F:metallopeptidase activity"/>
    <property type="evidence" value="ECO:0007669"/>
    <property type="project" value="InterPro"/>
</dbReference>
<comment type="caution">
    <text evidence="1">The sequence shown here is derived from an EMBL/GenBank/DDBJ whole genome shotgun (WGS) entry which is preliminary data.</text>
</comment>
<dbReference type="RefSeq" id="WP_080520019.1">
    <property type="nucleotide sequence ID" value="NZ_CP020369.1"/>
</dbReference>
<evidence type="ECO:0008006" key="3">
    <source>
        <dbReference type="Google" id="ProtNLM"/>
    </source>
</evidence>
<dbReference type="EMBL" id="JACAQK010000010">
    <property type="protein sequence ID" value="NWD36844.1"/>
    <property type="molecule type" value="Genomic_DNA"/>
</dbReference>